<proteinExistence type="predicted"/>
<accession>A0A0F9LN50</accession>
<evidence type="ECO:0000313" key="1">
    <source>
        <dbReference type="EMBL" id="KKM94783.1"/>
    </source>
</evidence>
<name>A0A0F9LN50_9ZZZZ</name>
<dbReference type="EMBL" id="LAZR01006095">
    <property type="protein sequence ID" value="KKM94783.1"/>
    <property type="molecule type" value="Genomic_DNA"/>
</dbReference>
<protein>
    <submittedName>
        <fullName evidence="1">Uncharacterized protein</fullName>
    </submittedName>
</protein>
<gene>
    <name evidence="1" type="ORF">LCGC14_1194950</name>
</gene>
<dbReference type="AlphaFoldDB" id="A0A0F9LN50"/>
<comment type="caution">
    <text evidence="1">The sequence shown here is derived from an EMBL/GenBank/DDBJ whole genome shotgun (WGS) entry which is preliminary data.</text>
</comment>
<sequence length="50" mass="5919">MKDKLSYGIIGYEEITQSMIFGQHSYKDKNGKWIKTTKTRSQFFKELKGK</sequence>
<reference evidence="1" key="1">
    <citation type="journal article" date="2015" name="Nature">
        <title>Complex archaea that bridge the gap between prokaryotes and eukaryotes.</title>
        <authorList>
            <person name="Spang A."/>
            <person name="Saw J.H."/>
            <person name="Jorgensen S.L."/>
            <person name="Zaremba-Niedzwiedzka K."/>
            <person name="Martijn J."/>
            <person name="Lind A.E."/>
            <person name="van Eijk R."/>
            <person name="Schleper C."/>
            <person name="Guy L."/>
            <person name="Ettema T.J."/>
        </authorList>
    </citation>
    <scope>NUCLEOTIDE SEQUENCE</scope>
</reference>
<organism evidence="1">
    <name type="scientific">marine sediment metagenome</name>
    <dbReference type="NCBI Taxonomy" id="412755"/>
    <lineage>
        <taxon>unclassified sequences</taxon>
        <taxon>metagenomes</taxon>
        <taxon>ecological metagenomes</taxon>
    </lineage>
</organism>